<organism evidence="1 2">
    <name type="scientific">Marchantia polymorpha</name>
    <name type="common">Common liverwort</name>
    <name type="synonym">Marchantia aquatica</name>
    <dbReference type="NCBI Taxonomy" id="3197"/>
    <lineage>
        <taxon>Eukaryota</taxon>
        <taxon>Viridiplantae</taxon>
        <taxon>Streptophyta</taxon>
        <taxon>Embryophyta</taxon>
        <taxon>Marchantiophyta</taxon>
        <taxon>Marchantiopsida</taxon>
        <taxon>Marchantiidae</taxon>
        <taxon>Marchantiales</taxon>
        <taxon>Marchantiaceae</taxon>
        <taxon>Marchantia</taxon>
    </lineage>
</organism>
<evidence type="ECO:0000313" key="2">
    <source>
        <dbReference type="Proteomes" id="UP000244005"/>
    </source>
</evidence>
<dbReference type="AlphaFoldDB" id="A0A2R6XG41"/>
<dbReference type="Gramene" id="Mp6g10810.1">
    <property type="protein sequence ID" value="Mp6g10810.1.cds"/>
    <property type="gene ID" value="Mp6g10810"/>
</dbReference>
<sequence length="62" mass="7263">MMCTTTYYHVFGQRANHSREGHLIRTNAGLRRSTAYLTRLVQYLGVEECHHTCELNSHHFTL</sequence>
<keyword evidence="2" id="KW-1185">Reference proteome</keyword>
<gene>
    <name evidence="1" type="ORF">MARPO_0016s0120</name>
</gene>
<protein>
    <submittedName>
        <fullName evidence="1">Uncharacterized protein</fullName>
    </submittedName>
</protein>
<name>A0A2R6XG41_MARPO</name>
<accession>A0A2R6XG41</accession>
<dbReference type="Proteomes" id="UP000244005">
    <property type="component" value="Unassembled WGS sequence"/>
</dbReference>
<dbReference type="EMBL" id="KZ772688">
    <property type="protein sequence ID" value="PTQ45070.1"/>
    <property type="molecule type" value="Genomic_DNA"/>
</dbReference>
<proteinExistence type="predicted"/>
<reference evidence="2" key="1">
    <citation type="journal article" date="2017" name="Cell">
        <title>Insights into land plant evolution garnered from the Marchantia polymorpha genome.</title>
        <authorList>
            <person name="Bowman J.L."/>
            <person name="Kohchi T."/>
            <person name="Yamato K.T."/>
            <person name="Jenkins J."/>
            <person name="Shu S."/>
            <person name="Ishizaki K."/>
            <person name="Yamaoka S."/>
            <person name="Nishihama R."/>
            <person name="Nakamura Y."/>
            <person name="Berger F."/>
            <person name="Adam C."/>
            <person name="Aki S.S."/>
            <person name="Althoff F."/>
            <person name="Araki T."/>
            <person name="Arteaga-Vazquez M.A."/>
            <person name="Balasubrmanian S."/>
            <person name="Barry K."/>
            <person name="Bauer D."/>
            <person name="Boehm C.R."/>
            <person name="Briginshaw L."/>
            <person name="Caballero-Perez J."/>
            <person name="Catarino B."/>
            <person name="Chen F."/>
            <person name="Chiyoda S."/>
            <person name="Chovatia M."/>
            <person name="Davies K.M."/>
            <person name="Delmans M."/>
            <person name="Demura T."/>
            <person name="Dierschke T."/>
            <person name="Dolan L."/>
            <person name="Dorantes-Acosta A.E."/>
            <person name="Eklund D.M."/>
            <person name="Florent S.N."/>
            <person name="Flores-Sandoval E."/>
            <person name="Fujiyama A."/>
            <person name="Fukuzawa H."/>
            <person name="Galik B."/>
            <person name="Grimanelli D."/>
            <person name="Grimwood J."/>
            <person name="Grossniklaus U."/>
            <person name="Hamada T."/>
            <person name="Haseloff J."/>
            <person name="Hetherington A.J."/>
            <person name="Higo A."/>
            <person name="Hirakawa Y."/>
            <person name="Hundley H.N."/>
            <person name="Ikeda Y."/>
            <person name="Inoue K."/>
            <person name="Inoue S.I."/>
            <person name="Ishida S."/>
            <person name="Jia Q."/>
            <person name="Kakita M."/>
            <person name="Kanazawa T."/>
            <person name="Kawai Y."/>
            <person name="Kawashima T."/>
            <person name="Kennedy M."/>
            <person name="Kinose K."/>
            <person name="Kinoshita T."/>
            <person name="Kohara Y."/>
            <person name="Koide E."/>
            <person name="Komatsu K."/>
            <person name="Kopischke S."/>
            <person name="Kubo M."/>
            <person name="Kyozuka J."/>
            <person name="Lagercrantz U."/>
            <person name="Lin S.S."/>
            <person name="Lindquist E."/>
            <person name="Lipzen A.M."/>
            <person name="Lu C.W."/>
            <person name="De Luna E."/>
            <person name="Martienssen R.A."/>
            <person name="Minamino N."/>
            <person name="Mizutani M."/>
            <person name="Mizutani M."/>
            <person name="Mochizuki N."/>
            <person name="Monte I."/>
            <person name="Mosher R."/>
            <person name="Nagasaki H."/>
            <person name="Nakagami H."/>
            <person name="Naramoto S."/>
            <person name="Nishitani K."/>
            <person name="Ohtani M."/>
            <person name="Okamoto T."/>
            <person name="Okumura M."/>
            <person name="Phillips J."/>
            <person name="Pollak B."/>
            <person name="Reinders A."/>
            <person name="Rovekamp M."/>
            <person name="Sano R."/>
            <person name="Sawa S."/>
            <person name="Schmid M.W."/>
            <person name="Shirakawa M."/>
            <person name="Solano R."/>
            <person name="Spunde A."/>
            <person name="Suetsugu N."/>
            <person name="Sugano S."/>
            <person name="Sugiyama A."/>
            <person name="Sun R."/>
            <person name="Suzuki Y."/>
            <person name="Takenaka M."/>
            <person name="Takezawa D."/>
            <person name="Tomogane H."/>
            <person name="Tsuzuki M."/>
            <person name="Ueda T."/>
            <person name="Umeda M."/>
            <person name="Ward J.M."/>
            <person name="Watanabe Y."/>
            <person name="Yazaki K."/>
            <person name="Yokoyama R."/>
            <person name="Yoshitake Y."/>
            <person name="Yotsui I."/>
            <person name="Zachgo S."/>
            <person name="Schmutz J."/>
        </authorList>
    </citation>
    <scope>NUCLEOTIDE SEQUENCE [LARGE SCALE GENOMIC DNA]</scope>
    <source>
        <strain evidence="2">Tak-1</strain>
    </source>
</reference>
<evidence type="ECO:0000313" key="1">
    <source>
        <dbReference type="EMBL" id="PTQ45070.1"/>
    </source>
</evidence>